<dbReference type="InterPro" id="IPR038765">
    <property type="entry name" value="Papain-like_cys_pep_sf"/>
</dbReference>
<gene>
    <name evidence="1" type="ORF">BN112_1473</name>
</gene>
<organism evidence="1 2">
    <name type="scientific">Bordetella bronchiseptica 253</name>
    <dbReference type="NCBI Taxonomy" id="568707"/>
    <lineage>
        <taxon>Bacteria</taxon>
        <taxon>Pseudomonadati</taxon>
        <taxon>Pseudomonadota</taxon>
        <taxon>Betaproteobacteria</taxon>
        <taxon>Burkholderiales</taxon>
        <taxon>Alcaligenaceae</taxon>
        <taxon>Bordetella</taxon>
    </lineage>
</organism>
<dbReference type="OrthoDB" id="9804023at2"/>
<accession>A0A0C6P429</accession>
<reference evidence="1 2" key="1">
    <citation type="journal article" date="2012" name="BMC Genomics">
        <title>Comparative genomics of the classical Bordetella subspecies: the evolution and exchange of virulence-associated diversity amongst closely related pathogens.</title>
        <authorList>
            <person name="Park J."/>
            <person name="Zhang Y."/>
            <person name="Buboltz A.M."/>
            <person name="Zhang X."/>
            <person name="Schuster S.C."/>
            <person name="Ahuja U."/>
            <person name="Liu M."/>
            <person name="Miller J.F."/>
            <person name="Sebaihia M."/>
            <person name="Bentley S.D."/>
            <person name="Parkhill J."/>
            <person name="Harvill E.T."/>
        </authorList>
    </citation>
    <scope>NUCLEOTIDE SEQUENCE [LARGE SCALE GENOMIC DNA]</scope>
    <source>
        <strain evidence="1 2">253</strain>
    </source>
</reference>
<dbReference type="Proteomes" id="UP000007564">
    <property type="component" value="Chromosome"/>
</dbReference>
<dbReference type="EMBL" id="HE965806">
    <property type="protein sequence ID" value="CCJ53390.1"/>
    <property type="molecule type" value="Genomic_DNA"/>
</dbReference>
<dbReference type="SUPFAM" id="SSF54001">
    <property type="entry name" value="Cysteine proteinases"/>
    <property type="match status" value="1"/>
</dbReference>
<proteinExistence type="predicted"/>
<protein>
    <submittedName>
        <fullName evidence="1">Putative exported protein</fullName>
    </submittedName>
</protein>
<name>A0A0C6P429_BORBO</name>
<dbReference type="KEGG" id="bbh:BN112_1473"/>
<dbReference type="RefSeq" id="WP_015064069.1">
    <property type="nucleotide sequence ID" value="NC_019382.1"/>
</dbReference>
<evidence type="ECO:0000313" key="1">
    <source>
        <dbReference type="EMBL" id="CCJ53390.1"/>
    </source>
</evidence>
<dbReference type="AlphaFoldDB" id="A0A0C6P429"/>
<sequence length="363" mass="40596">MLRGMKKSTCFAVYLVATALVVIIALAWPSFPTRLISVHFADGRLEVNLNSDAEFSYAILADVPSSIDATALESLSLKPSKEGSIVLPAPEPANREYSIIVIKGKDWFELVRQPEAWLRAKFRFEQRGGYTVLGRRTINIDTESTYSPRPLVLSHTPRLQIGQVDSFPYPAIGIAVALLEFLWEKPVMQGPTTLSYREFVKQPLTEKLRAVQEGRFSVQCAGFRELFVHASTGIKGLKVRPVDAYGSDPQLPGLTSYSHAATEIWVEQLNKWVLFDPWNGIFVERDGIPVSANEMSTYGADQLSIVPVMESIPRFHVDAHGQTQKVDYDPKSLSLTSFTCVDAGCQPGYQLYFKIIRLRDVHL</sequence>
<dbReference type="GeneID" id="56478216"/>
<dbReference type="HOGENOM" id="CLU_762214_0_0_4"/>
<evidence type="ECO:0000313" key="2">
    <source>
        <dbReference type="Proteomes" id="UP000007564"/>
    </source>
</evidence>